<dbReference type="EMBL" id="JACEGC010000177">
    <property type="protein sequence ID" value="MBC1197800.1"/>
    <property type="molecule type" value="Genomic_DNA"/>
</dbReference>
<dbReference type="Proteomes" id="UP000525432">
    <property type="component" value="Unassembled WGS sequence"/>
</dbReference>
<dbReference type="PANTHER" id="PTHR35531:SF1">
    <property type="entry name" value="INNER MEMBRANE PROTEIN YBCI-RELATED"/>
    <property type="match status" value="1"/>
</dbReference>
<name>A0A841VA68_MICAE</name>
<sequence length="92" mass="9564">MFLAFMAITHSLIAAAGTSLIIGTADPMALGLAVLGSQLPDIDTTTSAIGKIFFPISSFIEDRFPHRSITHSLLATGLIAAVSLPIGHFLGN</sequence>
<dbReference type="PANTHER" id="PTHR35531">
    <property type="entry name" value="INNER MEMBRANE PROTEIN YBCI-RELATED"/>
    <property type="match status" value="1"/>
</dbReference>
<reference evidence="1 2" key="1">
    <citation type="submission" date="2020-07" db="EMBL/GenBank/DDBJ databases">
        <title>Genomes of two Microcystis aeruginosa (Cyanobacteria) strains from Florida (USA) with disparate toxicogenic potential.</title>
        <authorList>
            <person name="Lefler F.W."/>
            <person name="Barbosa M."/>
            <person name="Berthold D.E."/>
            <person name="Laughinghouse H.D. IV."/>
        </authorList>
    </citation>
    <scope>NUCLEOTIDE SEQUENCE [LARGE SCALE GENOMIC DNA]</scope>
    <source>
        <strain evidence="1 2">BLCCF158</strain>
    </source>
</reference>
<dbReference type="AlphaFoldDB" id="A0A841VA68"/>
<accession>A0A841VA68</accession>
<evidence type="ECO:0000313" key="1">
    <source>
        <dbReference type="EMBL" id="MBC1197800.1"/>
    </source>
</evidence>
<proteinExistence type="predicted"/>
<dbReference type="Pfam" id="PF04307">
    <property type="entry name" value="YdjM"/>
    <property type="match status" value="1"/>
</dbReference>
<organism evidence="1 2">
    <name type="scientific">Microcystis aeruginosa BLCC-F158</name>
    <dbReference type="NCBI Taxonomy" id="2755316"/>
    <lineage>
        <taxon>Bacteria</taxon>
        <taxon>Bacillati</taxon>
        <taxon>Cyanobacteriota</taxon>
        <taxon>Cyanophyceae</taxon>
        <taxon>Oscillatoriophycideae</taxon>
        <taxon>Chroococcales</taxon>
        <taxon>Microcystaceae</taxon>
        <taxon>Microcystis</taxon>
    </lineage>
</organism>
<keyword evidence="1" id="KW-0378">Hydrolase</keyword>
<comment type="caution">
    <text evidence="1">The sequence shown here is derived from an EMBL/GenBank/DDBJ whole genome shotgun (WGS) entry which is preliminary data.</text>
</comment>
<dbReference type="InterPro" id="IPR007404">
    <property type="entry name" value="YdjM-like"/>
</dbReference>
<protein>
    <submittedName>
        <fullName evidence="1">Metal-dependent hydrolase</fullName>
    </submittedName>
</protein>
<dbReference type="GO" id="GO:0016787">
    <property type="term" value="F:hydrolase activity"/>
    <property type="evidence" value="ECO:0007669"/>
    <property type="project" value="UniProtKB-KW"/>
</dbReference>
<dbReference type="RefSeq" id="WP_185241234.1">
    <property type="nucleotide sequence ID" value="NZ_JACEGC010000177.1"/>
</dbReference>
<gene>
    <name evidence="1" type="ORF">H0901_21755</name>
</gene>
<evidence type="ECO:0000313" key="2">
    <source>
        <dbReference type="Proteomes" id="UP000525432"/>
    </source>
</evidence>